<dbReference type="NCBIfam" id="TIGR03358">
    <property type="entry name" value="VI_chp_5"/>
    <property type="match status" value="1"/>
</dbReference>
<evidence type="ECO:0000313" key="2">
    <source>
        <dbReference type="EMBL" id="MBO0905482.1"/>
    </source>
</evidence>
<dbReference type="InterPro" id="IPR008312">
    <property type="entry name" value="T6SS_TssB1"/>
</dbReference>
<dbReference type="PIRSF" id="PIRSF028301">
    <property type="entry name" value="UCP028301"/>
    <property type="match status" value="1"/>
</dbReference>
<evidence type="ECO:0000313" key="3">
    <source>
        <dbReference type="Proteomes" id="UP000664288"/>
    </source>
</evidence>
<evidence type="ECO:0000256" key="1">
    <source>
        <dbReference type="SAM" id="MobiDB-lite"/>
    </source>
</evidence>
<dbReference type="EMBL" id="JAFMPY010000022">
    <property type="protein sequence ID" value="MBO0905482.1"/>
    <property type="molecule type" value="Genomic_DNA"/>
</dbReference>
<gene>
    <name evidence="2" type="primary">tssB</name>
    <name evidence="2" type="ORF">J1C47_17700</name>
</gene>
<protein>
    <submittedName>
        <fullName evidence="2">Type VI secretion system contractile sheath small subunit</fullName>
    </submittedName>
</protein>
<feature type="region of interest" description="Disordered" evidence="1">
    <location>
        <begin position="167"/>
        <end position="192"/>
    </location>
</feature>
<keyword evidence="3" id="KW-1185">Reference proteome</keyword>
<feature type="compositionally biased region" description="Low complexity" evidence="1">
    <location>
        <begin position="171"/>
        <end position="185"/>
    </location>
</feature>
<dbReference type="PANTHER" id="PTHR35850">
    <property type="entry name" value="CYTOPLASMIC PROTEIN-RELATED"/>
    <property type="match status" value="1"/>
</dbReference>
<reference evidence="2 3" key="1">
    <citation type="submission" date="2021-03" db="EMBL/GenBank/DDBJ databases">
        <title>Whole genome sequence of Jiella sp. MQZ13P-4.</title>
        <authorList>
            <person name="Tuo L."/>
        </authorList>
    </citation>
    <scope>NUCLEOTIDE SEQUENCE [LARGE SCALE GENOMIC DNA]</scope>
    <source>
        <strain evidence="2 3">MQZ13P-4</strain>
    </source>
</reference>
<organism evidence="2 3">
    <name type="scientific">Jiella sonneratiae</name>
    <dbReference type="NCBI Taxonomy" id="2816856"/>
    <lineage>
        <taxon>Bacteria</taxon>
        <taxon>Pseudomonadati</taxon>
        <taxon>Pseudomonadota</taxon>
        <taxon>Alphaproteobacteria</taxon>
        <taxon>Hyphomicrobiales</taxon>
        <taxon>Aurantimonadaceae</taxon>
        <taxon>Jiella</taxon>
    </lineage>
</organism>
<feature type="region of interest" description="Disordered" evidence="1">
    <location>
        <begin position="1"/>
        <end position="26"/>
    </location>
</feature>
<sequence length="192" mass="21281">MPSDSGQRYLKRNRPPRVQISYEDPHDANRRVELPFVMGVMADLSGNAPGAEKPPVGERRLEQVDMDSFDEFIGRVKPGVRFAVESKLKENDSDRLSVELDFLSMDDFSPSAVAAKVPPLRRLLEARRQLSNLRSYMTGRVQAEDLMQKLLADPALMAAIRDNRRQRTDGLEAADGAAADGVDGPDSGRNDA</sequence>
<proteinExistence type="predicted"/>
<dbReference type="Pfam" id="PF05591">
    <property type="entry name" value="T6SS_VipA"/>
    <property type="match status" value="1"/>
</dbReference>
<dbReference type="Proteomes" id="UP000664288">
    <property type="component" value="Unassembled WGS sequence"/>
</dbReference>
<name>A0ABS3J8P6_9HYPH</name>
<comment type="caution">
    <text evidence="2">The sequence shown here is derived from an EMBL/GenBank/DDBJ whole genome shotgun (WGS) entry which is preliminary data.</text>
</comment>
<accession>A0ABS3J8P6</accession>
<dbReference type="PANTHER" id="PTHR35850:SF1">
    <property type="entry name" value="TYPE VI SECRETION SYSTEM SHEATH PROTEIN TSSB1"/>
    <property type="match status" value="1"/>
</dbReference>
<dbReference type="RefSeq" id="WP_207352120.1">
    <property type="nucleotide sequence ID" value="NZ_JAFMPY010000022.1"/>
</dbReference>